<dbReference type="Gene3D" id="3.40.190.290">
    <property type="match status" value="1"/>
</dbReference>
<keyword evidence="7" id="KW-1185">Reference proteome</keyword>
<dbReference type="InterPro" id="IPR036388">
    <property type="entry name" value="WH-like_DNA-bd_sf"/>
</dbReference>
<name>A0ABT7LX32_9CYAN</name>
<evidence type="ECO:0000256" key="2">
    <source>
        <dbReference type="ARBA" id="ARBA00023015"/>
    </source>
</evidence>
<dbReference type="RefSeq" id="WP_284474559.1">
    <property type="nucleotide sequence ID" value="NZ_JASVEJ010000004.1"/>
</dbReference>
<feature type="domain" description="HTH lysR-type" evidence="5">
    <location>
        <begin position="1"/>
        <end position="58"/>
    </location>
</feature>
<dbReference type="PROSITE" id="PS50931">
    <property type="entry name" value="HTH_LYSR"/>
    <property type="match status" value="1"/>
</dbReference>
<evidence type="ECO:0000313" key="7">
    <source>
        <dbReference type="Proteomes" id="UP001230986"/>
    </source>
</evidence>
<evidence type="ECO:0000256" key="3">
    <source>
        <dbReference type="ARBA" id="ARBA00023125"/>
    </source>
</evidence>
<gene>
    <name evidence="6" type="ORF">QQ055_01320</name>
</gene>
<keyword evidence="2" id="KW-0805">Transcription regulation</keyword>
<evidence type="ECO:0000256" key="4">
    <source>
        <dbReference type="ARBA" id="ARBA00023163"/>
    </source>
</evidence>
<dbReference type="Pfam" id="PF03466">
    <property type="entry name" value="LysR_substrate"/>
    <property type="match status" value="1"/>
</dbReference>
<dbReference type="PRINTS" id="PR00039">
    <property type="entry name" value="HTHLYSR"/>
</dbReference>
<dbReference type="SUPFAM" id="SSF46785">
    <property type="entry name" value="Winged helix' DNA-binding domain"/>
    <property type="match status" value="1"/>
</dbReference>
<reference evidence="6 7" key="1">
    <citation type="submission" date="2023-06" db="EMBL/GenBank/DDBJ databases">
        <title>Whole genome sequence of Oscillatoria calcuttensis NRMC-F 0142.</title>
        <authorList>
            <person name="Shakena Fathima T."/>
            <person name="Muralitharan G."/>
            <person name="Thajuddin N."/>
        </authorList>
    </citation>
    <scope>NUCLEOTIDE SEQUENCE [LARGE SCALE GENOMIC DNA]</scope>
    <source>
        <strain evidence="6 7">NRMC-F 0142</strain>
    </source>
</reference>
<dbReference type="InterPro" id="IPR036390">
    <property type="entry name" value="WH_DNA-bd_sf"/>
</dbReference>
<sequence>MTLEQLRIFIAVAKHLHFTRAAEELYITQPAVSAAVNSLEKEYEVKLFHRVGRHIEITEAGKFLEIEAQKIIAQVISMERGLQELNSFQRGELRLGSSLTIGNYWLPDRINRFKQHYPRITIHCSLGNAEEICDKTASGIVDIGLITGSIKNSLRSVLMQQVVGSDRWQIVVGKNHPWYNRKTISADEIMTSSWIIQEPGSGIREVFETTLEQLGVDPLNLKIELVLTSSEMVKRIVEKSNSAAAISELMLTNELQLGSLHTVKIIAPKKNGHLGTLDLVRPILMLIHKERFQGRISLAFSQLLVNSIYQRQVGEEQSV</sequence>
<dbReference type="PANTHER" id="PTHR30126:SF39">
    <property type="entry name" value="HTH-TYPE TRANSCRIPTIONAL REGULATOR CYSL"/>
    <property type="match status" value="1"/>
</dbReference>
<dbReference type="SUPFAM" id="SSF53850">
    <property type="entry name" value="Periplasmic binding protein-like II"/>
    <property type="match status" value="1"/>
</dbReference>
<keyword evidence="3" id="KW-0238">DNA-binding</keyword>
<organism evidence="6 7">
    <name type="scientific">Geitlerinema calcuttense NRMC-F 0142</name>
    <dbReference type="NCBI Taxonomy" id="2922238"/>
    <lineage>
        <taxon>Bacteria</taxon>
        <taxon>Bacillati</taxon>
        <taxon>Cyanobacteriota</taxon>
        <taxon>Cyanophyceae</taxon>
        <taxon>Geitlerinematales</taxon>
        <taxon>Geitlerinemataceae</taxon>
        <taxon>Geitlerinema</taxon>
    </lineage>
</organism>
<dbReference type="PANTHER" id="PTHR30126">
    <property type="entry name" value="HTH-TYPE TRANSCRIPTIONAL REGULATOR"/>
    <property type="match status" value="1"/>
</dbReference>
<dbReference type="InterPro" id="IPR000847">
    <property type="entry name" value="LysR_HTH_N"/>
</dbReference>
<accession>A0ABT7LX32</accession>
<dbReference type="InterPro" id="IPR005119">
    <property type="entry name" value="LysR_subst-bd"/>
</dbReference>
<dbReference type="Gene3D" id="1.10.10.10">
    <property type="entry name" value="Winged helix-like DNA-binding domain superfamily/Winged helix DNA-binding domain"/>
    <property type="match status" value="1"/>
</dbReference>
<dbReference type="EMBL" id="JASVEJ010000004">
    <property type="protein sequence ID" value="MDL5056117.1"/>
    <property type="molecule type" value="Genomic_DNA"/>
</dbReference>
<proteinExistence type="inferred from homology"/>
<evidence type="ECO:0000259" key="5">
    <source>
        <dbReference type="PROSITE" id="PS50931"/>
    </source>
</evidence>
<dbReference type="Pfam" id="PF00126">
    <property type="entry name" value="HTH_1"/>
    <property type="match status" value="1"/>
</dbReference>
<evidence type="ECO:0000313" key="6">
    <source>
        <dbReference type="EMBL" id="MDL5056117.1"/>
    </source>
</evidence>
<comment type="similarity">
    <text evidence="1">Belongs to the LysR transcriptional regulatory family.</text>
</comment>
<evidence type="ECO:0000256" key="1">
    <source>
        <dbReference type="ARBA" id="ARBA00009437"/>
    </source>
</evidence>
<keyword evidence="4" id="KW-0804">Transcription</keyword>
<dbReference type="Proteomes" id="UP001230986">
    <property type="component" value="Unassembled WGS sequence"/>
</dbReference>
<comment type="caution">
    <text evidence="6">The sequence shown here is derived from an EMBL/GenBank/DDBJ whole genome shotgun (WGS) entry which is preliminary data.</text>
</comment>
<protein>
    <submittedName>
        <fullName evidence="6">LysR family transcriptional regulator</fullName>
    </submittedName>
</protein>